<dbReference type="InterPro" id="IPR035513">
    <property type="entry name" value="Invertase/methylesterase_inhib"/>
</dbReference>
<dbReference type="OMA" id="TKFDNWS"/>
<dbReference type="GO" id="GO:0009827">
    <property type="term" value="P:plant-type cell wall modification"/>
    <property type="evidence" value="ECO:0000318"/>
    <property type="project" value="GO_Central"/>
</dbReference>
<dbReference type="Gramene" id="PGSC0003DMT400055112">
    <property type="protein sequence ID" value="PGSC0003DMT400055112"/>
    <property type="gene ID" value="PGSC0003DMG400021384"/>
</dbReference>
<dbReference type="AlphaFoldDB" id="M1BXD3"/>
<dbReference type="Pfam" id="PF04043">
    <property type="entry name" value="PMEI"/>
    <property type="match status" value="1"/>
</dbReference>
<dbReference type="GO" id="GO:0004857">
    <property type="term" value="F:enzyme inhibitor activity"/>
    <property type="evidence" value="ECO:0000318"/>
    <property type="project" value="GO_Central"/>
</dbReference>
<evidence type="ECO:0000256" key="1">
    <source>
        <dbReference type="SAM" id="SignalP"/>
    </source>
</evidence>
<gene>
    <name evidence="3" type="primary">LOC107060825</name>
</gene>
<keyword evidence="4" id="KW-1185">Reference proteome</keyword>
<dbReference type="eggNOG" id="ENOG502R7Z9">
    <property type="taxonomic scope" value="Eukaryota"/>
</dbReference>
<dbReference type="GO" id="GO:0009505">
    <property type="term" value="C:plant-type cell wall"/>
    <property type="evidence" value="ECO:0000318"/>
    <property type="project" value="GO_Central"/>
</dbReference>
<dbReference type="SMR" id="M1BXD3"/>
<dbReference type="NCBIfam" id="TIGR01614">
    <property type="entry name" value="PME_inhib"/>
    <property type="match status" value="1"/>
</dbReference>
<dbReference type="PaxDb" id="4113-PGSC0003DMT400055112"/>
<dbReference type="SMART" id="SM00856">
    <property type="entry name" value="PMEI"/>
    <property type="match status" value="1"/>
</dbReference>
<evidence type="ECO:0000313" key="4">
    <source>
        <dbReference type="Proteomes" id="UP000011115"/>
    </source>
</evidence>
<reference evidence="3" key="2">
    <citation type="submission" date="2015-06" db="UniProtKB">
        <authorList>
            <consortium name="EnsemblPlants"/>
        </authorList>
    </citation>
    <scope>IDENTIFICATION</scope>
    <source>
        <strain evidence="3">DM1-3 516 R44</strain>
    </source>
</reference>
<evidence type="ECO:0000313" key="3">
    <source>
        <dbReference type="EnsemblPlants" id="PGSC0003DMT400055112"/>
    </source>
</evidence>
<dbReference type="InterPro" id="IPR006501">
    <property type="entry name" value="Pectinesterase_inhib_dom"/>
</dbReference>
<feature type="domain" description="Pectinesterase inhibitor" evidence="2">
    <location>
        <begin position="12"/>
        <end position="153"/>
    </location>
</feature>
<dbReference type="SUPFAM" id="SSF101148">
    <property type="entry name" value="Plant invertase/pectin methylesterase inhibitor"/>
    <property type="match status" value="1"/>
</dbReference>
<dbReference type="EnsemblPlants" id="PGSC0003DMT400055112">
    <property type="protein sequence ID" value="PGSC0003DMT400055112"/>
    <property type="gene ID" value="PGSC0003DMG400021384"/>
</dbReference>
<dbReference type="OrthoDB" id="1915198at2759"/>
<evidence type="ECO:0000259" key="2">
    <source>
        <dbReference type="SMART" id="SM00856"/>
    </source>
</evidence>
<dbReference type="InParanoid" id="M1BXD3"/>
<feature type="chain" id="PRO_5004012280" evidence="1">
    <location>
        <begin position="25"/>
        <end position="158"/>
    </location>
</feature>
<keyword evidence="1" id="KW-0732">Signal</keyword>
<dbReference type="HOGENOM" id="CLU_1672324_0_0_1"/>
<organism evidence="3 4">
    <name type="scientific">Solanum tuberosum</name>
    <name type="common">Potato</name>
    <dbReference type="NCBI Taxonomy" id="4113"/>
    <lineage>
        <taxon>Eukaryota</taxon>
        <taxon>Viridiplantae</taxon>
        <taxon>Streptophyta</taxon>
        <taxon>Embryophyta</taxon>
        <taxon>Tracheophyta</taxon>
        <taxon>Spermatophyta</taxon>
        <taxon>Magnoliopsida</taxon>
        <taxon>eudicotyledons</taxon>
        <taxon>Gunneridae</taxon>
        <taxon>Pentapetalae</taxon>
        <taxon>asterids</taxon>
        <taxon>lamiids</taxon>
        <taxon>Solanales</taxon>
        <taxon>Solanaceae</taxon>
        <taxon>Solanoideae</taxon>
        <taxon>Solaneae</taxon>
        <taxon>Solanum</taxon>
    </lineage>
</organism>
<dbReference type="RefSeq" id="XP_015164678.1">
    <property type="nucleotide sequence ID" value="XM_015309192.1"/>
</dbReference>
<reference evidence="4" key="1">
    <citation type="journal article" date="2011" name="Nature">
        <title>Genome sequence and analysis of the tuber crop potato.</title>
        <authorList>
            <consortium name="The Potato Genome Sequencing Consortium"/>
        </authorList>
    </citation>
    <scope>NUCLEOTIDE SEQUENCE [LARGE SCALE GENOMIC DNA]</scope>
    <source>
        <strain evidence="4">cv. DM1-3 516 R44</strain>
    </source>
</reference>
<feature type="signal peptide" evidence="1">
    <location>
        <begin position="1"/>
        <end position="24"/>
    </location>
</feature>
<dbReference type="KEGG" id="sot:107060825"/>
<dbReference type="GeneID" id="107060825"/>
<sequence>MAIHINKISILLIISLISISISLSYQTIANDLNVDKANVKNVVTSLMVSSIAKTEEFLKTTILTRLAIAIEAPKKSCLETCQEVYENAIDTMKSTLKEVNEGNYYEANVDVSAVGSNMETCKDCINEIYGDDPEFTKFDNWSHGVIVDASYRITSVIN</sequence>
<protein>
    <submittedName>
        <fullName evidence="3">PGPS/D7</fullName>
    </submittedName>
</protein>
<dbReference type="Proteomes" id="UP000011115">
    <property type="component" value="Unassembled WGS sequence"/>
</dbReference>
<name>M1BXD3_SOLTU</name>
<accession>M1BXD3</accession>
<proteinExistence type="predicted"/>
<dbReference type="Gene3D" id="1.20.140.40">
    <property type="entry name" value="Invertase/pectin methylesterase inhibitor family protein"/>
    <property type="match status" value="1"/>
</dbReference>